<evidence type="ECO:0000256" key="2">
    <source>
        <dbReference type="ARBA" id="ARBA00005745"/>
    </source>
</evidence>
<comment type="similarity">
    <text evidence="2">Belongs to the GSP F family.</text>
</comment>
<organism evidence="9 10">
    <name type="scientific">Symplocastrum torsivum CPER-KK1</name>
    <dbReference type="NCBI Taxonomy" id="450513"/>
    <lineage>
        <taxon>Bacteria</taxon>
        <taxon>Bacillati</taxon>
        <taxon>Cyanobacteriota</taxon>
        <taxon>Cyanophyceae</taxon>
        <taxon>Oscillatoriophycideae</taxon>
        <taxon>Oscillatoriales</taxon>
        <taxon>Microcoleaceae</taxon>
        <taxon>Symplocastrum</taxon>
    </lineage>
</organism>
<keyword evidence="4 7" id="KW-0812">Transmembrane</keyword>
<feature type="transmembrane region" description="Helical" evidence="7">
    <location>
        <begin position="291"/>
        <end position="312"/>
    </location>
</feature>
<keyword evidence="5 7" id="KW-1133">Transmembrane helix</keyword>
<keyword evidence="6 7" id="KW-0472">Membrane</keyword>
<feature type="transmembrane region" description="Helical" evidence="7">
    <location>
        <begin position="112"/>
        <end position="131"/>
    </location>
</feature>
<evidence type="ECO:0000313" key="9">
    <source>
        <dbReference type="EMBL" id="MBW4543089.1"/>
    </source>
</evidence>
<gene>
    <name evidence="9" type="ORF">KME25_01370</name>
</gene>
<dbReference type="InterPro" id="IPR042094">
    <property type="entry name" value="T2SS_GspF_sf"/>
</dbReference>
<dbReference type="PANTHER" id="PTHR30012:SF0">
    <property type="entry name" value="TYPE II SECRETION SYSTEM PROTEIN F-RELATED"/>
    <property type="match status" value="1"/>
</dbReference>
<keyword evidence="3" id="KW-1003">Cell membrane</keyword>
<comment type="subcellular location">
    <subcellularLocation>
        <location evidence="1">Cell membrane</location>
        <topology evidence="1">Multi-pass membrane protein</topology>
    </subcellularLocation>
</comment>
<evidence type="ECO:0000256" key="4">
    <source>
        <dbReference type="ARBA" id="ARBA00022692"/>
    </source>
</evidence>
<reference evidence="9" key="1">
    <citation type="submission" date="2021-05" db="EMBL/GenBank/DDBJ databases">
        <authorList>
            <person name="Pietrasiak N."/>
            <person name="Ward R."/>
            <person name="Stajich J.E."/>
            <person name="Kurbessoian T."/>
        </authorList>
    </citation>
    <scope>NUCLEOTIDE SEQUENCE</scope>
    <source>
        <strain evidence="9">CPER-KK1</strain>
    </source>
</reference>
<sequence>MALPNRLKIRDKAQFFYQLAALLNGMSVQQSLILAGKDCNPVFQRYLHQVSVAVGSGQDLASAMALNSSYFDGWTISLLRLAEYSGSLPQTCRQLAIAFEAQVRRERLYRSVRRLAITTVWAVLILVAAIFNRTPTGLVKPEFWLRSLAIALLLLGISFLTSSYSTERSQQLAMKLPVVGKLIQARSMIYLGKLALPLSCGVTLLTALELVREYIPDRVLRANLASATRKIRAGQTLSHSLQGKLPPIAMEIIRTGEETGHLDTALQNLVEFYEGDLERRLNWLQLSLRPLSFLAIAGLVAVVSVRGLTTLLDSLPD</sequence>
<dbReference type="EMBL" id="JAHHIF010000002">
    <property type="protein sequence ID" value="MBW4543089.1"/>
    <property type="molecule type" value="Genomic_DNA"/>
</dbReference>
<dbReference type="Pfam" id="PF00482">
    <property type="entry name" value="T2SSF"/>
    <property type="match status" value="2"/>
</dbReference>
<evidence type="ECO:0000256" key="6">
    <source>
        <dbReference type="ARBA" id="ARBA00023136"/>
    </source>
</evidence>
<feature type="domain" description="Type II secretion system protein GspF" evidence="8">
    <location>
        <begin position="193"/>
        <end position="303"/>
    </location>
</feature>
<dbReference type="InterPro" id="IPR003004">
    <property type="entry name" value="GspF/PilC"/>
</dbReference>
<evidence type="ECO:0000256" key="5">
    <source>
        <dbReference type="ARBA" id="ARBA00022989"/>
    </source>
</evidence>
<accession>A0A951U7Q7</accession>
<comment type="caution">
    <text evidence="9">The sequence shown here is derived from an EMBL/GenBank/DDBJ whole genome shotgun (WGS) entry which is preliminary data.</text>
</comment>
<dbReference type="InterPro" id="IPR018076">
    <property type="entry name" value="T2SS_GspF_dom"/>
</dbReference>
<evidence type="ECO:0000259" key="8">
    <source>
        <dbReference type="Pfam" id="PF00482"/>
    </source>
</evidence>
<evidence type="ECO:0000256" key="1">
    <source>
        <dbReference type="ARBA" id="ARBA00004651"/>
    </source>
</evidence>
<dbReference type="Gene3D" id="1.20.81.30">
    <property type="entry name" value="Type II secretion system (T2SS), domain F"/>
    <property type="match status" value="2"/>
</dbReference>
<dbReference type="AlphaFoldDB" id="A0A951U7Q7"/>
<evidence type="ECO:0000256" key="7">
    <source>
        <dbReference type="SAM" id="Phobius"/>
    </source>
</evidence>
<dbReference type="Proteomes" id="UP000753908">
    <property type="component" value="Unassembled WGS sequence"/>
</dbReference>
<reference evidence="9" key="2">
    <citation type="journal article" date="2022" name="Microbiol. Resour. Announc.">
        <title>Metagenome Sequencing to Explore Phylogenomics of Terrestrial Cyanobacteria.</title>
        <authorList>
            <person name="Ward R.D."/>
            <person name="Stajich J.E."/>
            <person name="Johansen J.R."/>
            <person name="Huntemann M."/>
            <person name="Clum A."/>
            <person name="Foster B."/>
            <person name="Foster B."/>
            <person name="Roux S."/>
            <person name="Palaniappan K."/>
            <person name="Varghese N."/>
            <person name="Mukherjee S."/>
            <person name="Reddy T.B.K."/>
            <person name="Daum C."/>
            <person name="Copeland A."/>
            <person name="Chen I.A."/>
            <person name="Ivanova N.N."/>
            <person name="Kyrpides N.C."/>
            <person name="Shapiro N."/>
            <person name="Eloe-Fadrosh E.A."/>
            <person name="Pietrasiak N."/>
        </authorList>
    </citation>
    <scope>NUCLEOTIDE SEQUENCE</scope>
    <source>
        <strain evidence="9">CPER-KK1</strain>
    </source>
</reference>
<feature type="domain" description="Type II secretion system protein GspF" evidence="8">
    <location>
        <begin position="18"/>
        <end position="130"/>
    </location>
</feature>
<dbReference type="GO" id="GO:0005886">
    <property type="term" value="C:plasma membrane"/>
    <property type="evidence" value="ECO:0007669"/>
    <property type="project" value="UniProtKB-SubCell"/>
</dbReference>
<dbReference type="PANTHER" id="PTHR30012">
    <property type="entry name" value="GENERAL SECRETION PATHWAY PROTEIN"/>
    <property type="match status" value="1"/>
</dbReference>
<feature type="transmembrane region" description="Helical" evidence="7">
    <location>
        <begin position="143"/>
        <end position="166"/>
    </location>
</feature>
<evidence type="ECO:0000313" key="10">
    <source>
        <dbReference type="Proteomes" id="UP000753908"/>
    </source>
</evidence>
<proteinExistence type="inferred from homology"/>
<name>A0A951U7Q7_9CYAN</name>
<evidence type="ECO:0000256" key="3">
    <source>
        <dbReference type="ARBA" id="ARBA00022475"/>
    </source>
</evidence>
<protein>
    <submittedName>
        <fullName evidence="9">Type II secretion system F family protein</fullName>
    </submittedName>
</protein>